<dbReference type="Proteomes" id="UP000217784">
    <property type="component" value="Unassembled WGS sequence"/>
</dbReference>
<proteinExistence type="predicted"/>
<protein>
    <recommendedName>
        <fullName evidence="3">DUF2073 domain-containing protein</fullName>
    </recommendedName>
</protein>
<evidence type="ECO:0000313" key="1">
    <source>
        <dbReference type="EMBL" id="PAV04291.1"/>
    </source>
</evidence>
<comment type="caution">
    <text evidence="1">The sequence shown here is derived from an EMBL/GenBank/DDBJ whole genome shotgun (WGS) entry which is preliminary data.</text>
</comment>
<gene>
    <name evidence="1" type="ORF">ASJ80_05435</name>
</gene>
<accession>A0A2A2H4D6</accession>
<evidence type="ECO:0000313" key="2">
    <source>
        <dbReference type="Proteomes" id="UP000217784"/>
    </source>
</evidence>
<dbReference type="GeneID" id="300258230"/>
<dbReference type="Pfam" id="PF09846">
    <property type="entry name" value="OapB"/>
    <property type="match status" value="1"/>
</dbReference>
<organism evidence="1 2">
    <name type="scientific">Methanobacterium bryantii</name>
    <dbReference type="NCBI Taxonomy" id="2161"/>
    <lineage>
        <taxon>Archaea</taxon>
        <taxon>Methanobacteriati</taxon>
        <taxon>Methanobacteriota</taxon>
        <taxon>Methanomada group</taxon>
        <taxon>Methanobacteria</taxon>
        <taxon>Methanobacteriales</taxon>
        <taxon>Methanobacteriaceae</taxon>
        <taxon>Methanobacterium</taxon>
    </lineage>
</organism>
<evidence type="ECO:0008006" key="3">
    <source>
        <dbReference type="Google" id="ProtNLM"/>
    </source>
</evidence>
<keyword evidence="2" id="KW-1185">Reference proteome</keyword>
<dbReference type="OrthoDB" id="74375at2157"/>
<sequence length="122" mass="13364">MNGLKMDFLSSDALSTHTSMEKISMIVERVKGGNLVVIEGGLRPEEEAELIETTMREIDIENFMGIDIYTLEKDKKALFGISKKKAVGLTIIGPANIMKDVNKQSNFLSMIANLGDSGASMH</sequence>
<dbReference type="EMBL" id="LMVM01000023">
    <property type="protein sequence ID" value="PAV04291.1"/>
    <property type="molecule type" value="Genomic_DNA"/>
</dbReference>
<reference evidence="1 2" key="1">
    <citation type="journal article" date="2017" name="BMC Genomics">
        <title>Genomic analysis of methanogenic archaea reveals a shift towards energy conservation.</title>
        <authorList>
            <person name="Gilmore S.P."/>
            <person name="Henske J.K."/>
            <person name="Sexton J.A."/>
            <person name="Solomon K.V."/>
            <person name="Seppala S."/>
            <person name="Yoo J.I."/>
            <person name="Huyett L.M."/>
            <person name="Pressman A."/>
            <person name="Cogan J.Z."/>
            <person name="Kivenson V."/>
            <person name="Peng X."/>
            <person name="Tan Y."/>
            <person name="Valentine D.L."/>
            <person name="O'Malley M.A."/>
        </authorList>
    </citation>
    <scope>NUCLEOTIDE SEQUENCE [LARGE SCALE GENOMIC DNA]</scope>
    <source>
        <strain evidence="1 2">M.o.H.</strain>
    </source>
</reference>
<name>A0A2A2H4D6_METBR</name>
<dbReference type="PIRSF" id="PIRSF004977">
    <property type="entry name" value="UCP004977"/>
    <property type="match status" value="1"/>
</dbReference>
<dbReference type="InterPro" id="IPR012017">
    <property type="entry name" value="OapB-like"/>
</dbReference>
<dbReference type="AlphaFoldDB" id="A0A2A2H4D6"/>
<dbReference type="RefSeq" id="WP_069585365.1">
    <property type="nucleotide sequence ID" value="NZ_LMVM01000023.1"/>
</dbReference>